<reference evidence="1" key="1">
    <citation type="submission" date="2023-10" db="EMBL/GenBank/DDBJ databases">
        <title>Genome assemblies of two species of porcelain crab, Petrolisthes cinctipes and Petrolisthes manimaculis (Anomura: Porcellanidae).</title>
        <authorList>
            <person name="Angst P."/>
        </authorList>
    </citation>
    <scope>NUCLEOTIDE SEQUENCE</scope>
    <source>
        <strain evidence="1">PB745_01</strain>
        <tissue evidence="1">Gill</tissue>
    </source>
</reference>
<evidence type="ECO:0008006" key="3">
    <source>
        <dbReference type="Google" id="ProtNLM"/>
    </source>
</evidence>
<protein>
    <recommendedName>
        <fullName evidence="3">Transposase Tc1-like domain-containing protein</fullName>
    </recommendedName>
</protein>
<dbReference type="AlphaFoldDB" id="A0AAE1EUC9"/>
<comment type="caution">
    <text evidence="1">The sequence shown here is derived from an EMBL/GenBank/DDBJ whole genome shotgun (WGS) entry which is preliminary data.</text>
</comment>
<dbReference type="Gene3D" id="3.30.420.10">
    <property type="entry name" value="Ribonuclease H-like superfamily/Ribonuclease H"/>
    <property type="match status" value="1"/>
</dbReference>
<accession>A0AAE1EUC9</accession>
<sequence>MRLMAASPNLPTTTISQYKRRCGRPRKTTKLTDHLLKIAMTRNPRLTTKGLKNMYPKLVAGVAVQTIQHRLQHHLATPSSVATLKPRIDFALAHKNWTVDDWKHVLWSDESTFQFVANHRVHVRRPILYVP</sequence>
<dbReference type="GO" id="GO:0003676">
    <property type="term" value="F:nucleic acid binding"/>
    <property type="evidence" value="ECO:0007669"/>
    <property type="project" value="InterPro"/>
</dbReference>
<dbReference type="EMBL" id="JAWQEG010004465">
    <property type="protein sequence ID" value="KAK3861586.1"/>
    <property type="molecule type" value="Genomic_DNA"/>
</dbReference>
<gene>
    <name evidence="1" type="ORF">Pcinc_032498</name>
</gene>
<organism evidence="1 2">
    <name type="scientific">Petrolisthes cinctipes</name>
    <name type="common">Flat porcelain crab</name>
    <dbReference type="NCBI Taxonomy" id="88211"/>
    <lineage>
        <taxon>Eukaryota</taxon>
        <taxon>Metazoa</taxon>
        <taxon>Ecdysozoa</taxon>
        <taxon>Arthropoda</taxon>
        <taxon>Crustacea</taxon>
        <taxon>Multicrustacea</taxon>
        <taxon>Malacostraca</taxon>
        <taxon>Eumalacostraca</taxon>
        <taxon>Eucarida</taxon>
        <taxon>Decapoda</taxon>
        <taxon>Pleocyemata</taxon>
        <taxon>Anomura</taxon>
        <taxon>Galatheoidea</taxon>
        <taxon>Porcellanidae</taxon>
        <taxon>Petrolisthes</taxon>
    </lineage>
</organism>
<evidence type="ECO:0000313" key="2">
    <source>
        <dbReference type="Proteomes" id="UP001286313"/>
    </source>
</evidence>
<dbReference type="InterPro" id="IPR036397">
    <property type="entry name" value="RNaseH_sf"/>
</dbReference>
<name>A0AAE1EUC9_PETCI</name>
<dbReference type="Proteomes" id="UP001286313">
    <property type="component" value="Unassembled WGS sequence"/>
</dbReference>
<proteinExistence type="predicted"/>
<keyword evidence="2" id="KW-1185">Reference proteome</keyword>
<evidence type="ECO:0000313" key="1">
    <source>
        <dbReference type="EMBL" id="KAK3861586.1"/>
    </source>
</evidence>